<dbReference type="PIRSF" id="PIRSF006483">
    <property type="entry name" value="Membrane_protein_YitT"/>
    <property type="match status" value="1"/>
</dbReference>
<dbReference type="InterPro" id="IPR003740">
    <property type="entry name" value="YitT"/>
</dbReference>
<feature type="transmembrane region" description="Helical" evidence="6">
    <location>
        <begin position="43"/>
        <end position="72"/>
    </location>
</feature>
<dbReference type="PANTHER" id="PTHR33545:SF9">
    <property type="entry name" value="UPF0750 MEMBRANE PROTEIN YITE"/>
    <property type="match status" value="1"/>
</dbReference>
<feature type="transmembrane region" description="Helical" evidence="6">
    <location>
        <begin position="108"/>
        <end position="128"/>
    </location>
</feature>
<evidence type="ECO:0000256" key="6">
    <source>
        <dbReference type="SAM" id="Phobius"/>
    </source>
</evidence>
<feature type="transmembrane region" description="Helical" evidence="6">
    <location>
        <begin position="12"/>
        <end position="31"/>
    </location>
</feature>
<keyword evidence="3 6" id="KW-0812">Transmembrane</keyword>
<dbReference type="RefSeq" id="WP_151148502.1">
    <property type="nucleotide sequence ID" value="NZ_WAGX01000008.1"/>
</dbReference>
<gene>
    <name evidence="8" type="ORF">F7O84_18160</name>
</gene>
<dbReference type="Gene3D" id="3.30.70.120">
    <property type="match status" value="1"/>
</dbReference>
<evidence type="ECO:0000313" key="9">
    <source>
        <dbReference type="Proteomes" id="UP000461768"/>
    </source>
</evidence>
<sequence>MEIPGNRPVYMDYLFMTLGTCLMALAINSIYDPITMVTGGFTGIAIILKALVDIPLWLTNIILNVPVFLIGIKVKGFRFIARTLYSTVLLSFWLYVLPRINILTDDYILAAIFGGVISGVGIGLVFLARATTGGTDMVAAFIQHYLKHYTIAQILQVIDAAIVLAGAYIFGLNKALYAIISIVVVSQVTDGILEGLKFSKLAYIITDYHDEVAKEIMTSLGRGATGLNATGMYSSTEKKVLLCVVSKKEIVQVKEIVTRIDSRAFVIVSDAREVLGEGFIEFKLN</sequence>
<protein>
    <submittedName>
        <fullName evidence="8">YitT family protein</fullName>
    </submittedName>
</protein>
<comment type="subcellular location">
    <subcellularLocation>
        <location evidence="1">Cell membrane</location>
        <topology evidence="1">Multi-pass membrane protein</topology>
    </subcellularLocation>
</comment>
<keyword evidence="5 6" id="KW-0472">Membrane</keyword>
<dbReference type="InterPro" id="IPR051461">
    <property type="entry name" value="UPF0750_membrane"/>
</dbReference>
<evidence type="ECO:0000256" key="3">
    <source>
        <dbReference type="ARBA" id="ARBA00022692"/>
    </source>
</evidence>
<organism evidence="8 9">
    <name type="scientific">Candidatus Galacturonatibacter soehngenii</name>
    <dbReference type="NCBI Taxonomy" id="2307010"/>
    <lineage>
        <taxon>Bacteria</taxon>
        <taxon>Bacillati</taxon>
        <taxon>Bacillota</taxon>
        <taxon>Clostridia</taxon>
        <taxon>Lachnospirales</taxon>
        <taxon>Lachnospiraceae</taxon>
        <taxon>Candidatus Galacturonatibacter</taxon>
    </lineage>
</organism>
<comment type="caution">
    <text evidence="8">The sequence shown here is derived from an EMBL/GenBank/DDBJ whole genome shotgun (WGS) entry which is preliminary data.</text>
</comment>
<dbReference type="Proteomes" id="UP000461768">
    <property type="component" value="Unassembled WGS sequence"/>
</dbReference>
<dbReference type="EMBL" id="WAGX01000008">
    <property type="protein sequence ID" value="KAB1434410.1"/>
    <property type="molecule type" value="Genomic_DNA"/>
</dbReference>
<name>A0A7V7UAN7_9FIRM</name>
<dbReference type="Pfam" id="PF02588">
    <property type="entry name" value="YitT_membrane"/>
    <property type="match status" value="1"/>
</dbReference>
<dbReference type="GO" id="GO:0005886">
    <property type="term" value="C:plasma membrane"/>
    <property type="evidence" value="ECO:0007669"/>
    <property type="project" value="UniProtKB-SubCell"/>
</dbReference>
<evidence type="ECO:0000256" key="4">
    <source>
        <dbReference type="ARBA" id="ARBA00022989"/>
    </source>
</evidence>
<dbReference type="OrthoDB" id="3180973at2"/>
<evidence type="ECO:0000313" key="8">
    <source>
        <dbReference type="EMBL" id="KAB1434410.1"/>
    </source>
</evidence>
<keyword evidence="4 6" id="KW-1133">Transmembrane helix</keyword>
<evidence type="ECO:0000256" key="5">
    <source>
        <dbReference type="ARBA" id="ARBA00023136"/>
    </source>
</evidence>
<accession>A0A7V7UAN7</accession>
<keyword evidence="2" id="KW-1003">Cell membrane</keyword>
<dbReference type="InterPro" id="IPR019264">
    <property type="entry name" value="DUF2179"/>
</dbReference>
<evidence type="ECO:0000256" key="1">
    <source>
        <dbReference type="ARBA" id="ARBA00004651"/>
    </source>
</evidence>
<dbReference type="PANTHER" id="PTHR33545">
    <property type="entry name" value="UPF0750 MEMBRANE PROTEIN YITT-RELATED"/>
    <property type="match status" value="1"/>
</dbReference>
<proteinExistence type="predicted"/>
<evidence type="ECO:0000256" key="2">
    <source>
        <dbReference type="ARBA" id="ARBA00022475"/>
    </source>
</evidence>
<feature type="domain" description="DUF2179" evidence="7">
    <location>
        <begin position="222"/>
        <end position="276"/>
    </location>
</feature>
<keyword evidence="9" id="KW-1185">Reference proteome</keyword>
<dbReference type="InterPro" id="IPR015867">
    <property type="entry name" value="N-reg_PII/ATP_PRibTrfase_C"/>
</dbReference>
<feature type="transmembrane region" description="Helical" evidence="6">
    <location>
        <begin position="149"/>
        <end position="169"/>
    </location>
</feature>
<dbReference type="CDD" id="cd16380">
    <property type="entry name" value="YitT_C"/>
    <property type="match status" value="1"/>
</dbReference>
<dbReference type="Pfam" id="PF10035">
    <property type="entry name" value="DUF2179"/>
    <property type="match status" value="1"/>
</dbReference>
<reference evidence="8 9" key="1">
    <citation type="submission" date="2019-09" db="EMBL/GenBank/DDBJ databases">
        <authorList>
            <person name="Valk L.C."/>
        </authorList>
    </citation>
    <scope>NUCLEOTIDE SEQUENCE [LARGE SCALE GENOMIC DNA]</scope>
    <source>
        <strain evidence="8">GalUA</strain>
    </source>
</reference>
<feature type="transmembrane region" description="Helical" evidence="6">
    <location>
        <begin position="79"/>
        <end position="96"/>
    </location>
</feature>
<evidence type="ECO:0000259" key="7">
    <source>
        <dbReference type="Pfam" id="PF10035"/>
    </source>
</evidence>
<reference evidence="8 9" key="2">
    <citation type="submission" date="2020-02" db="EMBL/GenBank/DDBJ databases">
        <title>Candidatus Galacturonibacter soehngenii shows hetero-acetogenic catabolism of galacturonic acid but lacks a canonical carbon monoxide dehydrogenase/acetyl-CoA synthase complex.</title>
        <authorList>
            <person name="Diender M."/>
            <person name="Stouten G.R."/>
            <person name="Petersen J.F."/>
            <person name="Nielsen P.H."/>
            <person name="Dueholm M.S."/>
            <person name="Pronk J.T."/>
            <person name="Van Loosdrecht M.C.M."/>
        </authorList>
    </citation>
    <scope>NUCLEOTIDE SEQUENCE [LARGE SCALE GENOMIC DNA]</scope>
    <source>
        <strain evidence="8">GalUA</strain>
    </source>
</reference>
<dbReference type="AlphaFoldDB" id="A0A7V7UAN7"/>